<sequence>MNGIEISALGTLLGLGLTIFFIIKKVSPAYAMMIGALFAGIAGGITIEDTVLVMIDGAGGMTGVVLRVLAAGVLAGVLIESGAARTIAEQIFNRLGVSKALLAIAGAMMVLTGVGVFIGVAVLTVAPIALSIAHKANLSKMAVLLAITCGGKAGNIISPNPNTIAVADAFQLLLTTVMFAGIVPALGGIWITYIIARHLQHKGEKVDKKETEKVNTSELPSLTASLSGPAAAIGLLLLQPLFGIAIDPLFALPAGGAIGAFMMKKGKDLNHFAHEGLKRMSGVAILLIGTGTLAGIIAHSELIEIIITGIDQLGMPAYMLAPVAGMSMSVATGSTSAAAAVAGNVFAPSILELGVHPLAGAAMLHAGAGMFDNMPQGTLFHISRAAVDMSLKERFQLLPYEFLVGGVITLISTLLFGVMGHVFLT</sequence>
<evidence type="ECO:0000256" key="1">
    <source>
        <dbReference type="SAM" id="Phobius"/>
    </source>
</evidence>
<feature type="transmembrane region" description="Helical" evidence="1">
    <location>
        <begin position="100"/>
        <end position="133"/>
    </location>
</feature>
<dbReference type="Pfam" id="PF02447">
    <property type="entry name" value="GntP_permease"/>
    <property type="match status" value="1"/>
</dbReference>
<evidence type="ECO:0000313" key="2">
    <source>
        <dbReference type="EMBL" id="MFC5713724.1"/>
    </source>
</evidence>
<comment type="caution">
    <text evidence="2">The sequence shown here is derived from an EMBL/GenBank/DDBJ whole genome shotgun (WGS) entry which is preliminary data.</text>
</comment>
<name>A0ABW0YMQ3_9BACI</name>
<feature type="transmembrane region" description="Helical" evidence="1">
    <location>
        <begin position="217"/>
        <end position="238"/>
    </location>
</feature>
<reference evidence="3" key="1">
    <citation type="journal article" date="2019" name="Int. J. Syst. Evol. Microbiol.">
        <title>The Global Catalogue of Microorganisms (GCM) 10K type strain sequencing project: providing services to taxonomists for standard genome sequencing and annotation.</title>
        <authorList>
            <consortium name="The Broad Institute Genomics Platform"/>
            <consortium name="The Broad Institute Genome Sequencing Center for Infectious Disease"/>
            <person name="Wu L."/>
            <person name="Ma J."/>
        </authorList>
    </citation>
    <scope>NUCLEOTIDE SEQUENCE [LARGE SCALE GENOMIC DNA]</scope>
    <source>
        <strain evidence="3">CECT 7184</strain>
    </source>
</reference>
<feature type="transmembrane region" description="Helical" evidence="1">
    <location>
        <begin position="283"/>
        <end position="307"/>
    </location>
</feature>
<feature type="transmembrane region" description="Helical" evidence="1">
    <location>
        <begin position="353"/>
        <end position="371"/>
    </location>
</feature>
<feature type="transmembrane region" description="Helical" evidence="1">
    <location>
        <begin position="319"/>
        <end position="341"/>
    </location>
</feature>
<keyword evidence="1" id="KW-1133">Transmembrane helix</keyword>
<protein>
    <submittedName>
        <fullName evidence="2">GntP family permease</fullName>
    </submittedName>
</protein>
<keyword evidence="1" id="KW-0812">Transmembrane</keyword>
<dbReference type="InterPro" id="IPR003474">
    <property type="entry name" value="Glcn_transporter"/>
</dbReference>
<gene>
    <name evidence="2" type="ORF">ACFPU1_13110</name>
</gene>
<dbReference type="PANTHER" id="PTHR30354">
    <property type="entry name" value="GNT FAMILY GLUCONATE TRANSPORTER"/>
    <property type="match status" value="1"/>
</dbReference>
<accession>A0ABW0YMQ3</accession>
<organism evidence="2 3">
    <name type="scientific">Thalassorhabdus alkalitolerans</name>
    <dbReference type="NCBI Taxonomy" id="2282697"/>
    <lineage>
        <taxon>Bacteria</taxon>
        <taxon>Bacillati</taxon>
        <taxon>Bacillota</taxon>
        <taxon>Bacilli</taxon>
        <taxon>Bacillales</taxon>
        <taxon>Bacillaceae</taxon>
        <taxon>Thalassorhabdus</taxon>
    </lineage>
</organism>
<feature type="transmembrane region" description="Helical" evidence="1">
    <location>
        <begin position="6"/>
        <end position="23"/>
    </location>
</feature>
<feature type="transmembrane region" description="Helical" evidence="1">
    <location>
        <begin position="402"/>
        <end position="424"/>
    </location>
</feature>
<feature type="transmembrane region" description="Helical" evidence="1">
    <location>
        <begin position="59"/>
        <end position="79"/>
    </location>
</feature>
<feature type="transmembrane region" description="Helical" evidence="1">
    <location>
        <begin position="169"/>
        <end position="196"/>
    </location>
</feature>
<keyword evidence="1" id="KW-0472">Membrane</keyword>
<dbReference type="PANTHER" id="PTHR30354:SF23">
    <property type="entry name" value="GNTP FAMILY PERMEASE"/>
    <property type="match status" value="1"/>
</dbReference>
<feature type="transmembrane region" description="Helical" evidence="1">
    <location>
        <begin position="30"/>
        <end position="47"/>
    </location>
</feature>
<dbReference type="RefSeq" id="WP_385941864.1">
    <property type="nucleotide sequence ID" value="NZ_JBHSOZ010000005.1"/>
</dbReference>
<feature type="transmembrane region" description="Helical" evidence="1">
    <location>
        <begin position="244"/>
        <end position="263"/>
    </location>
</feature>
<proteinExistence type="predicted"/>
<dbReference type="Proteomes" id="UP001596142">
    <property type="component" value="Unassembled WGS sequence"/>
</dbReference>
<dbReference type="EMBL" id="JBHSOZ010000005">
    <property type="protein sequence ID" value="MFC5713724.1"/>
    <property type="molecule type" value="Genomic_DNA"/>
</dbReference>
<evidence type="ECO:0000313" key="3">
    <source>
        <dbReference type="Proteomes" id="UP001596142"/>
    </source>
</evidence>
<keyword evidence="3" id="KW-1185">Reference proteome</keyword>